<evidence type="ECO:0000256" key="1">
    <source>
        <dbReference type="SAM" id="MobiDB-lite"/>
    </source>
</evidence>
<sequence length="289" mass="32767">MPPGRLPGPVPPRGDLEEDPGYDGRTMSLDWPGNASGFCRKSWRNPEVEEEAGSLIEALQGVDLILGQLMNGLQQLNLHRCINIIIVADHGMEEQSCDRKEALQDFVGSIQDFWVTEGPSGRVRARYKDKPKRHTKPSEFNSTNTQVQTQRDRWDECGPETRINPVSLTSQTHREINTEGPLGRVPARNKDKPSEFNFRSTTNHEIKTNTGSPNIEGPTGQVRARYKDKPSESAEIYTQTNTWQMYLYSTIPMWHMDAWIFRINVSVTLVVQQHQGIFYPNNAKLGGFT</sequence>
<dbReference type="PANTHER" id="PTHR10151">
    <property type="entry name" value="ECTONUCLEOTIDE PYROPHOSPHATASE/PHOSPHODIESTERASE"/>
    <property type="match status" value="1"/>
</dbReference>
<dbReference type="AlphaFoldDB" id="A0AAW0ND08"/>
<evidence type="ECO:0000313" key="3">
    <source>
        <dbReference type="Proteomes" id="UP001460270"/>
    </source>
</evidence>
<keyword evidence="3" id="KW-1185">Reference proteome</keyword>
<dbReference type="SUPFAM" id="SSF53649">
    <property type="entry name" value="Alkaline phosphatase-like"/>
    <property type="match status" value="1"/>
</dbReference>
<proteinExistence type="predicted"/>
<dbReference type="EMBL" id="JBBPFD010000014">
    <property type="protein sequence ID" value="KAK7898185.1"/>
    <property type="molecule type" value="Genomic_DNA"/>
</dbReference>
<reference evidence="3" key="1">
    <citation type="submission" date="2024-04" db="EMBL/GenBank/DDBJ databases">
        <title>Salinicola lusitanus LLJ914,a marine bacterium isolated from the Okinawa Trough.</title>
        <authorList>
            <person name="Li J."/>
        </authorList>
    </citation>
    <scope>NUCLEOTIDE SEQUENCE [LARGE SCALE GENOMIC DNA]</scope>
</reference>
<feature type="compositionally biased region" description="Pro residues" evidence="1">
    <location>
        <begin position="1"/>
        <end position="12"/>
    </location>
</feature>
<gene>
    <name evidence="2" type="ORF">WMY93_019038</name>
</gene>
<dbReference type="InterPro" id="IPR002591">
    <property type="entry name" value="Phosphodiest/P_Trfase"/>
</dbReference>
<organism evidence="2 3">
    <name type="scientific">Mugilogobius chulae</name>
    <name type="common">yellowstripe goby</name>
    <dbReference type="NCBI Taxonomy" id="88201"/>
    <lineage>
        <taxon>Eukaryota</taxon>
        <taxon>Metazoa</taxon>
        <taxon>Chordata</taxon>
        <taxon>Craniata</taxon>
        <taxon>Vertebrata</taxon>
        <taxon>Euteleostomi</taxon>
        <taxon>Actinopterygii</taxon>
        <taxon>Neopterygii</taxon>
        <taxon>Teleostei</taxon>
        <taxon>Neoteleostei</taxon>
        <taxon>Acanthomorphata</taxon>
        <taxon>Gobiaria</taxon>
        <taxon>Gobiiformes</taxon>
        <taxon>Gobioidei</taxon>
        <taxon>Gobiidae</taxon>
        <taxon>Gobionellinae</taxon>
        <taxon>Mugilogobius</taxon>
    </lineage>
</organism>
<dbReference type="Gene3D" id="3.40.720.10">
    <property type="entry name" value="Alkaline Phosphatase, subunit A"/>
    <property type="match status" value="1"/>
</dbReference>
<dbReference type="InterPro" id="IPR017850">
    <property type="entry name" value="Alkaline_phosphatase_core_sf"/>
</dbReference>
<protein>
    <submittedName>
        <fullName evidence="2">Uncharacterized protein</fullName>
    </submittedName>
</protein>
<name>A0AAW0ND08_9GOBI</name>
<evidence type="ECO:0000313" key="2">
    <source>
        <dbReference type="EMBL" id="KAK7898185.1"/>
    </source>
</evidence>
<dbReference type="Pfam" id="PF01663">
    <property type="entry name" value="Phosphodiest"/>
    <property type="match status" value="1"/>
</dbReference>
<feature type="compositionally biased region" description="Polar residues" evidence="1">
    <location>
        <begin position="138"/>
        <end position="149"/>
    </location>
</feature>
<comment type="caution">
    <text evidence="2">The sequence shown here is derived from an EMBL/GenBank/DDBJ whole genome shotgun (WGS) entry which is preliminary data.</text>
</comment>
<feature type="region of interest" description="Disordered" evidence="1">
    <location>
        <begin position="1"/>
        <end position="22"/>
    </location>
</feature>
<dbReference type="GO" id="GO:0047429">
    <property type="term" value="F:nucleoside triphosphate diphosphatase activity"/>
    <property type="evidence" value="ECO:0007669"/>
    <property type="project" value="TreeGrafter"/>
</dbReference>
<dbReference type="GO" id="GO:0009143">
    <property type="term" value="P:nucleoside triphosphate catabolic process"/>
    <property type="evidence" value="ECO:0007669"/>
    <property type="project" value="TreeGrafter"/>
</dbReference>
<feature type="region of interest" description="Disordered" evidence="1">
    <location>
        <begin position="127"/>
        <end position="228"/>
    </location>
</feature>
<accession>A0AAW0ND08</accession>
<dbReference type="PANTHER" id="PTHR10151:SF107">
    <property type="entry name" value="ECTONUCLEOTIDE PYROPHOSPHATASE_PHOSPHODIESTERASE FAMILY MEMBER 3"/>
    <property type="match status" value="1"/>
</dbReference>
<dbReference type="Proteomes" id="UP001460270">
    <property type="component" value="Unassembled WGS sequence"/>
</dbReference>